<proteinExistence type="predicted"/>
<sequence length="51" mass="5554">MPNNKTPDDLNQRGYKPQPSKPKPDTSQPGGTAGYTPPPIVDNITKPPRKL</sequence>
<accession>A0ABR9NNX3</accession>
<evidence type="ECO:0000313" key="2">
    <source>
        <dbReference type="EMBL" id="MBE2166456.1"/>
    </source>
</evidence>
<reference evidence="3" key="1">
    <citation type="submission" date="2023-07" db="EMBL/GenBank/DDBJ databases">
        <title>Acinetobacter oleivorans assembled AC1583.</title>
        <authorList>
            <person name="Yeo C.C."/>
        </authorList>
    </citation>
    <scope>NUCLEOTIDE SEQUENCE [LARGE SCALE GENOMIC DNA]</scope>
    <source>
        <strain evidence="3">AC1583</strain>
    </source>
</reference>
<dbReference type="RefSeq" id="WP_192835117.1">
    <property type="nucleotide sequence ID" value="NZ_JADAZL010000013.1"/>
</dbReference>
<organism evidence="2 3">
    <name type="scientific">Acinetobacter oleivorans</name>
    <dbReference type="NCBI Taxonomy" id="1148157"/>
    <lineage>
        <taxon>Bacteria</taxon>
        <taxon>Pseudomonadati</taxon>
        <taxon>Pseudomonadota</taxon>
        <taxon>Gammaproteobacteria</taxon>
        <taxon>Moraxellales</taxon>
        <taxon>Moraxellaceae</taxon>
        <taxon>Acinetobacter</taxon>
    </lineage>
</organism>
<protein>
    <submittedName>
        <fullName evidence="2">Uncharacterized protein</fullName>
    </submittedName>
</protein>
<dbReference type="EMBL" id="JADAZL010000013">
    <property type="protein sequence ID" value="MBE2166456.1"/>
    <property type="molecule type" value="Genomic_DNA"/>
</dbReference>
<name>A0ABR9NNX3_9GAMM</name>
<gene>
    <name evidence="2" type="ORF">IIQ43_18205</name>
</gene>
<keyword evidence="3" id="KW-1185">Reference proteome</keyword>
<evidence type="ECO:0000256" key="1">
    <source>
        <dbReference type="SAM" id="MobiDB-lite"/>
    </source>
</evidence>
<comment type="caution">
    <text evidence="2">The sequence shown here is derived from an EMBL/GenBank/DDBJ whole genome shotgun (WGS) entry which is preliminary data.</text>
</comment>
<dbReference type="Proteomes" id="UP000619170">
    <property type="component" value="Unassembled WGS sequence"/>
</dbReference>
<feature type="compositionally biased region" description="Basic and acidic residues" evidence="1">
    <location>
        <begin position="1"/>
        <end position="11"/>
    </location>
</feature>
<evidence type="ECO:0000313" key="3">
    <source>
        <dbReference type="Proteomes" id="UP000619170"/>
    </source>
</evidence>
<feature type="region of interest" description="Disordered" evidence="1">
    <location>
        <begin position="1"/>
        <end position="51"/>
    </location>
</feature>